<name>A0A448USC6_9MICC</name>
<evidence type="ECO:0000313" key="2">
    <source>
        <dbReference type="Proteomes" id="UP000270988"/>
    </source>
</evidence>
<evidence type="ECO:0000313" key="1">
    <source>
        <dbReference type="EMBL" id="VEJ28822.1"/>
    </source>
</evidence>
<proteinExistence type="predicted"/>
<dbReference type="AlphaFoldDB" id="A0A448USC6"/>
<gene>
    <name evidence="1" type="ORF">NCTC10918_00060</name>
</gene>
<dbReference type="Proteomes" id="UP000270988">
    <property type="component" value="Chromosome"/>
</dbReference>
<reference evidence="1 2" key="1">
    <citation type="submission" date="2018-12" db="EMBL/GenBank/DDBJ databases">
        <authorList>
            <consortium name="Pathogen Informatics"/>
        </authorList>
    </citation>
    <scope>NUCLEOTIDE SEQUENCE [LARGE SCALE GENOMIC DNA]</scope>
    <source>
        <strain evidence="1 2">NCTC10918</strain>
    </source>
</reference>
<accession>A0A448USC6</accession>
<organism evidence="1 2">
    <name type="scientific">Rothia dentocariosa</name>
    <dbReference type="NCBI Taxonomy" id="2047"/>
    <lineage>
        <taxon>Bacteria</taxon>
        <taxon>Bacillati</taxon>
        <taxon>Actinomycetota</taxon>
        <taxon>Actinomycetes</taxon>
        <taxon>Micrococcales</taxon>
        <taxon>Micrococcaceae</taxon>
        <taxon>Rothia</taxon>
    </lineage>
</organism>
<protein>
    <submittedName>
        <fullName evidence="1">Uncharacterized protein</fullName>
    </submittedName>
</protein>
<dbReference type="EMBL" id="LR134521">
    <property type="protein sequence ID" value="VEJ28822.1"/>
    <property type="molecule type" value="Genomic_DNA"/>
</dbReference>
<sequence length="81" mass="8787">MRGCIEHQVSRGRRKQVVEPRDFYGIFAGGQNLGKRTLNAEPKLVRIERHHPGGTGSLGTMGQIGHFLGLIVGGLPITPNT</sequence>